<dbReference type="SMART" id="SM00906">
    <property type="entry name" value="Fungal_trans"/>
    <property type="match status" value="1"/>
</dbReference>
<keyword evidence="5" id="KW-0539">Nucleus</keyword>
<name>A0A9P6I4B3_9PEZI</name>
<feature type="compositionally biased region" description="Low complexity" evidence="6">
    <location>
        <begin position="934"/>
        <end position="947"/>
    </location>
</feature>
<evidence type="ECO:0000256" key="4">
    <source>
        <dbReference type="ARBA" id="ARBA00023163"/>
    </source>
</evidence>
<evidence type="ECO:0000256" key="3">
    <source>
        <dbReference type="ARBA" id="ARBA00023015"/>
    </source>
</evidence>
<evidence type="ECO:0000256" key="6">
    <source>
        <dbReference type="SAM" id="MobiDB-lite"/>
    </source>
</evidence>
<dbReference type="GO" id="GO:0008270">
    <property type="term" value="F:zinc ion binding"/>
    <property type="evidence" value="ECO:0007669"/>
    <property type="project" value="InterPro"/>
</dbReference>
<feature type="compositionally biased region" description="Low complexity" evidence="6">
    <location>
        <begin position="735"/>
        <end position="764"/>
    </location>
</feature>
<dbReference type="GO" id="GO:0003677">
    <property type="term" value="F:DNA binding"/>
    <property type="evidence" value="ECO:0007669"/>
    <property type="project" value="InterPro"/>
</dbReference>
<comment type="subcellular location">
    <subcellularLocation>
        <location evidence="1">Nucleus</location>
    </subcellularLocation>
</comment>
<dbReference type="CDD" id="cd12148">
    <property type="entry name" value="fungal_TF_MHR"/>
    <property type="match status" value="2"/>
</dbReference>
<feature type="compositionally biased region" description="Polar residues" evidence="6">
    <location>
        <begin position="86"/>
        <end position="102"/>
    </location>
</feature>
<reference evidence="8" key="1">
    <citation type="submission" date="2020-03" db="EMBL/GenBank/DDBJ databases">
        <authorList>
            <person name="He L."/>
        </authorList>
    </citation>
    <scope>NUCLEOTIDE SEQUENCE</scope>
    <source>
        <strain evidence="8">CkLH20</strain>
    </source>
</reference>
<dbReference type="GO" id="GO:0005634">
    <property type="term" value="C:nucleus"/>
    <property type="evidence" value="ECO:0007669"/>
    <property type="project" value="UniProtKB-SubCell"/>
</dbReference>
<evidence type="ECO:0000256" key="1">
    <source>
        <dbReference type="ARBA" id="ARBA00004123"/>
    </source>
</evidence>
<dbReference type="GeneID" id="62162699"/>
<dbReference type="Pfam" id="PF04082">
    <property type="entry name" value="Fungal_trans"/>
    <property type="match status" value="1"/>
</dbReference>
<comment type="caution">
    <text evidence="8">The sequence shown here is derived from an EMBL/GenBank/DDBJ whole genome shotgun (WGS) entry which is preliminary data.</text>
</comment>
<dbReference type="GO" id="GO:0000981">
    <property type="term" value="F:DNA-binding transcription factor activity, RNA polymerase II-specific"/>
    <property type="evidence" value="ECO:0007669"/>
    <property type="project" value="InterPro"/>
</dbReference>
<feature type="region of interest" description="Disordered" evidence="6">
    <location>
        <begin position="700"/>
        <end position="778"/>
    </location>
</feature>
<feature type="region of interest" description="Disordered" evidence="6">
    <location>
        <begin position="1"/>
        <end position="21"/>
    </location>
</feature>
<feature type="region of interest" description="Disordered" evidence="6">
    <location>
        <begin position="599"/>
        <end position="660"/>
    </location>
</feature>
<gene>
    <name evidence="8" type="ORF">CkaCkLH20_06908</name>
</gene>
<dbReference type="InterPro" id="IPR050815">
    <property type="entry name" value="TF_fung"/>
</dbReference>
<keyword evidence="3" id="KW-0805">Transcription regulation</keyword>
<dbReference type="EMBL" id="JAATWM020000021">
    <property type="protein sequence ID" value="KAF9875527.1"/>
    <property type="molecule type" value="Genomic_DNA"/>
</dbReference>
<proteinExistence type="predicted"/>
<keyword evidence="9" id="KW-1185">Reference proteome</keyword>
<feature type="domain" description="Xylanolytic transcriptional activator regulatory" evidence="7">
    <location>
        <begin position="233"/>
        <end position="315"/>
    </location>
</feature>
<reference evidence="8" key="2">
    <citation type="submission" date="2020-11" db="EMBL/GenBank/DDBJ databases">
        <title>Whole genome sequencing of Colletotrichum sp.</title>
        <authorList>
            <person name="Li H."/>
        </authorList>
    </citation>
    <scope>NUCLEOTIDE SEQUENCE</scope>
    <source>
        <strain evidence="8">CkLH20</strain>
    </source>
</reference>
<keyword evidence="2" id="KW-0479">Metal-binding</keyword>
<evidence type="ECO:0000313" key="8">
    <source>
        <dbReference type="EMBL" id="KAF9875527.1"/>
    </source>
</evidence>
<protein>
    <recommendedName>
        <fullName evidence="7">Xylanolytic transcriptional activator regulatory domain-containing protein</fullName>
    </recommendedName>
</protein>
<feature type="compositionally biased region" description="Polar residues" evidence="6">
    <location>
        <begin position="702"/>
        <end position="716"/>
    </location>
</feature>
<evidence type="ECO:0000256" key="5">
    <source>
        <dbReference type="ARBA" id="ARBA00023242"/>
    </source>
</evidence>
<dbReference type="RefSeq" id="XP_038744988.1">
    <property type="nucleotide sequence ID" value="XM_038889625.1"/>
</dbReference>
<dbReference type="PANTHER" id="PTHR47338:SF10">
    <property type="entry name" value="TRANSCRIPTION FACTOR DOMAIN-CONTAINING PROTEIN-RELATED"/>
    <property type="match status" value="1"/>
</dbReference>
<feature type="region of interest" description="Disordered" evidence="6">
    <location>
        <begin position="903"/>
        <end position="957"/>
    </location>
</feature>
<evidence type="ECO:0000259" key="7">
    <source>
        <dbReference type="SMART" id="SM00906"/>
    </source>
</evidence>
<evidence type="ECO:0000256" key="2">
    <source>
        <dbReference type="ARBA" id="ARBA00022723"/>
    </source>
</evidence>
<evidence type="ECO:0000313" key="9">
    <source>
        <dbReference type="Proteomes" id="UP000781932"/>
    </source>
</evidence>
<dbReference type="GO" id="GO:0006351">
    <property type="term" value="P:DNA-templated transcription"/>
    <property type="evidence" value="ECO:0007669"/>
    <property type="project" value="InterPro"/>
</dbReference>
<feature type="region of interest" description="Disordered" evidence="6">
    <location>
        <begin position="81"/>
        <end position="107"/>
    </location>
</feature>
<accession>A0A9P6I4B3</accession>
<organism evidence="8 9">
    <name type="scientific">Colletotrichum karsti</name>
    <dbReference type="NCBI Taxonomy" id="1095194"/>
    <lineage>
        <taxon>Eukaryota</taxon>
        <taxon>Fungi</taxon>
        <taxon>Dikarya</taxon>
        <taxon>Ascomycota</taxon>
        <taxon>Pezizomycotina</taxon>
        <taxon>Sordariomycetes</taxon>
        <taxon>Hypocreomycetidae</taxon>
        <taxon>Glomerellales</taxon>
        <taxon>Glomerellaceae</taxon>
        <taxon>Colletotrichum</taxon>
        <taxon>Colletotrichum boninense species complex</taxon>
    </lineage>
</organism>
<dbReference type="InterPro" id="IPR007219">
    <property type="entry name" value="XnlR_reg_dom"/>
</dbReference>
<feature type="compositionally biased region" description="Low complexity" evidence="6">
    <location>
        <begin position="8"/>
        <end position="18"/>
    </location>
</feature>
<keyword evidence="4" id="KW-0804">Transcription</keyword>
<feature type="compositionally biased region" description="Gly residues" evidence="6">
    <location>
        <begin position="765"/>
        <end position="777"/>
    </location>
</feature>
<dbReference type="PANTHER" id="PTHR47338">
    <property type="entry name" value="ZN(II)2CYS6 TRANSCRIPTION FACTOR (EUROFUNG)-RELATED"/>
    <property type="match status" value="1"/>
</dbReference>
<dbReference type="OrthoDB" id="4456959at2759"/>
<sequence>MDPDAGDQAEQAGAAGQGSEPLACVTCRSRKLKSQVEDLLKEAGKANGGAPTAGDLDSRISVGMEDFTINMDTFMAMQNGEAQDPPSASSGFTNDFHSQPQGPTFGASSGELIGLGLSETLPPFEMMEDLNKCFFERQAHFIPVIHPGRFLQSFYSAPHKRPPMCLQYAVWAMASNGHEKYSQYHEIFYKRARQYADADEMRGYGEHFLTVQHAQAWALIATDEARCMFFTRAAMSSAKCVRLVEMMGLHRIDGDGKEMAPTLAPPTSWVDLEERRRTFWGAYCIDCHASISTGWPTLIDPNEITTHLPSSEEAYNSGHEEKTSTIQEAFKGATYSTFAGAVIICYVFNMLLKHVHWERPNDRPGDVEYGEFWKRHRDIDNLLSSAFMFLPERFRLPQSMKDPTAVHTNLNLHASIICLHHAAIDRIEENKLPDQLKAASQLRLRTAAEEVVNIVKLTSHTNSGYKSPLVALSLYSAASVYVYNAKIDPQNGMSTADLQNLRFIVQAMEGIGRKHMITQAFLQQVFMDIQRNGLSGIIDVPSLNNYQNTFGWTCSNIPLLARSSISKHTEVQPPLPGRLPLGNPKGTAYENYPRMNQRWHGAMAGPQSGCPASAGISQPNFSPYPPDVPQEEPVSNKRRRTSMSTSNEANQAKGGPFYGSLPVNNAMKNASAPSSNGPANDGVGGFAVGFLPNSGAMPKTGSLPNVTLPHRTNSTSPSPPSLIYMNKSTPSQSIGSSNTTPPGYGPGSTTPDDGVQGTQNNGNVNGTGTGTSHGGNGQVNEIIDITSIQAHMAGVSSTWDSRGLQYAPSADPVSFIDFDSVGGIDPWSMLSSLSDMTWTNPGGEEATVTGADLVGSGAKDKLEQLEKEVQTIKNAVNPSPVSTAGVLPPAALPLPSPGTAYPASAFAERPPPSAGRVSLPALSPVHSRPAEQVPTPTLTSHTTPTGPARHPAQPRALGSKVLSSEDIDFYFDHYFEHFHPYFPIVRSQDPDKLYKLSPILFWTIIAVSSRRYAKTDPGLFQFLVENLPREVWSAVSNPPISISTIDALLVLCTWPLPTIRFLNDPSSSYVAIAQNAALLLGLHTGRGTHPEFCIGPNRQTDITDEEACFTWMGYNIQAQRVASSNGFPPPAGFFNEAVNRTAGGRSLPDSLGYFGLLYEMQKFSNRLNRTMFSVAEEGEGVSDSVIQLLEDELNKLRQLQSRHNTDLDLFTILAVQFELQSYYFIPLSSADKSVFRHNVNRAYSTAQALINLGLRLEDAHRFLHHAPQHVFRTILDATTVIFDVLQSGHATDLELANADVSIRNSQEALRRCSVQEGDFAMRVLRMTESYWSLRHIMAPLEAPISRYPHRTGAVLAFGTLRRWKKELDRARMGQGQGGGGGIGGAGAAAAAPVMAGVGGEGGTPAGTDANNTNAGAVLPTSDLLQDIDWSMLMDDFDWTAGGAGEPNFLGLS</sequence>
<dbReference type="Proteomes" id="UP000781932">
    <property type="component" value="Unassembled WGS sequence"/>
</dbReference>